<dbReference type="HOGENOM" id="CLU_632592_0_0_3"/>
<protein>
    <submittedName>
        <fullName evidence="16">GTP-binding protein HSR1-related protein</fullName>
    </submittedName>
</protein>
<evidence type="ECO:0000256" key="9">
    <source>
        <dbReference type="ARBA" id="ARBA00022927"/>
    </source>
</evidence>
<dbReference type="eggNOG" id="COG3596">
    <property type="taxonomic scope" value="Bacteria"/>
</dbReference>
<keyword evidence="10 14" id="KW-1133">Transmembrane helix</keyword>
<evidence type="ECO:0000256" key="1">
    <source>
        <dbReference type="ARBA" id="ARBA00001946"/>
    </source>
</evidence>
<keyword evidence="6" id="KW-0547">Nucleotide-binding</keyword>
<evidence type="ECO:0000256" key="3">
    <source>
        <dbReference type="ARBA" id="ARBA00022448"/>
    </source>
</evidence>
<gene>
    <name evidence="16" type="ordered locus">Anacy_4963</name>
</gene>
<evidence type="ECO:0000313" key="17">
    <source>
        <dbReference type="Proteomes" id="UP000010474"/>
    </source>
</evidence>
<dbReference type="GO" id="GO:0046872">
    <property type="term" value="F:metal ion binding"/>
    <property type="evidence" value="ECO:0007669"/>
    <property type="project" value="UniProtKB-KW"/>
</dbReference>
<dbReference type="InterPro" id="IPR045058">
    <property type="entry name" value="GIMA/IAN/Toc"/>
</dbReference>
<evidence type="ECO:0000256" key="10">
    <source>
        <dbReference type="ARBA" id="ARBA00022989"/>
    </source>
</evidence>
<keyword evidence="17" id="KW-1185">Reference proteome</keyword>
<dbReference type="Pfam" id="PF04548">
    <property type="entry name" value="AIG1"/>
    <property type="match status" value="1"/>
</dbReference>
<keyword evidence="8" id="KW-0460">Magnesium</keyword>
<evidence type="ECO:0000313" key="16">
    <source>
        <dbReference type="EMBL" id="AFZ60303.1"/>
    </source>
</evidence>
<dbReference type="AlphaFoldDB" id="K9ZM40"/>
<evidence type="ECO:0000259" key="15">
    <source>
        <dbReference type="PROSITE" id="PS51720"/>
    </source>
</evidence>
<dbReference type="InterPro" id="IPR027417">
    <property type="entry name" value="P-loop_NTPase"/>
</dbReference>
<keyword evidence="11" id="KW-0342">GTP-binding</keyword>
<dbReference type="PANTHER" id="PTHR10903">
    <property type="entry name" value="GTPASE, IMAP FAMILY MEMBER-RELATED"/>
    <property type="match status" value="1"/>
</dbReference>
<sequence length="433" mass="47794">MNWKQKRIEYLETRLLLMVGLLGEYETKLDYEDDPIGKEKLKNQIQNLKQGIERSHDELEKLTKSQPFRGDNSSLEALYADTYEPLPEQTGTFEMADFSPDILPEDIYDSLSEEVKAVVEELKERLNKAKGKTFTFLLIGRTGVGKSSTLNSLMGARVAPVNDFDPCTTNIDIHETDLHGVIVRVVDTPGLCDTEGSDNDAQYIELMRQKIPYTIDSVLFVSRLNEPRVDASEQRGLRLITEAFGELFWKKAIIVFTCSDMVSVSRLDEYLDERTKRIHAALLKLQLSNDTVHAIPSVAVDNTNLEKVNPDGQTWIQQLYLTVLDRIENSSKDVFILSTSHMLEKIGVSPLTIMKRVGMSGLIAGNTAGLGAILAHTLGVGAPAALLGPPAASTGIPAGLFLISNPAGWAIVLTFAAIGAGVTYKMMTMKDSE</sequence>
<proteinExistence type="predicted"/>
<feature type="coiled-coil region" evidence="13">
    <location>
        <begin position="38"/>
        <end position="65"/>
    </location>
</feature>
<dbReference type="GO" id="GO:0015031">
    <property type="term" value="P:protein transport"/>
    <property type="evidence" value="ECO:0007669"/>
    <property type="project" value="UniProtKB-KW"/>
</dbReference>
<dbReference type="EMBL" id="CP003659">
    <property type="protein sequence ID" value="AFZ60303.1"/>
    <property type="molecule type" value="Genomic_DNA"/>
</dbReference>
<comment type="subcellular location">
    <subcellularLocation>
        <location evidence="2">Membrane</location>
        <topology evidence="2">Single-pass membrane protein</topology>
    </subcellularLocation>
</comment>
<keyword evidence="5" id="KW-0479">Metal-binding</keyword>
<dbReference type="RefSeq" id="WP_015216919.1">
    <property type="nucleotide sequence ID" value="NC_019771.1"/>
</dbReference>
<dbReference type="PROSITE" id="PS51720">
    <property type="entry name" value="G_AIG1"/>
    <property type="match status" value="1"/>
</dbReference>
<dbReference type="Gene3D" id="3.40.50.300">
    <property type="entry name" value="P-loop containing nucleotide triphosphate hydrolases"/>
    <property type="match status" value="1"/>
</dbReference>
<feature type="transmembrane region" description="Helical" evidence="14">
    <location>
        <begin position="407"/>
        <end position="427"/>
    </location>
</feature>
<keyword evidence="3" id="KW-0813">Transport</keyword>
<feature type="transmembrane region" description="Helical" evidence="14">
    <location>
        <begin position="363"/>
        <end position="387"/>
    </location>
</feature>
<evidence type="ECO:0000256" key="13">
    <source>
        <dbReference type="SAM" id="Coils"/>
    </source>
</evidence>
<dbReference type="PATRIC" id="fig|272123.3.peg.5387"/>
<keyword evidence="9" id="KW-0653">Protein transport</keyword>
<dbReference type="STRING" id="272123.Anacy_4963"/>
<keyword evidence="4 14" id="KW-0812">Transmembrane</keyword>
<evidence type="ECO:0000256" key="5">
    <source>
        <dbReference type="ARBA" id="ARBA00022723"/>
    </source>
</evidence>
<dbReference type="GO" id="GO:0005525">
    <property type="term" value="F:GTP binding"/>
    <property type="evidence" value="ECO:0007669"/>
    <property type="project" value="UniProtKB-KW"/>
</dbReference>
<evidence type="ECO:0000256" key="4">
    <source>
        <dbReference type="ARBA" id="ARBA00022692"/>
    </source>
</evidence>
<evidence type="ECO:0000256" key="2">
    <source>
        <dbReference type="ARBA" id="ARBA00004167"/>
    </source>
</evidence>
<dbReference type="InterPro" id="IPR006703">
    <property type="entry name" value="G_AIG1"/>
</dbReference>
<keyword evidence="12 14" id="KW-0472">Membrane</keyword>
<dbReference type="PANTHER" id="PTHR10903:SF135">
    <property type="entry name" value="TRANSLOCASE OF CHLOROPLAST 120, CHLOROPLASTIC-RELATED"/>
    <property type="match status" value="1"/>
</dbReference>
<feature type="domain" description="AIG1-type G" evidence="15">
    <location>
        <begin position="131"/>
        <end position="344"/>
    </location>
</feature>
<dbReference type="Proteomes" id="UP000010474">
    <property type="component" value="Chromosome"/>
</dbReference>
<dbReference type="GO" id="GO:0016787">
    <property type="term" value="F:hydrolase activity"/>
    <property type="evidence" value="ECO:0007669"/>
    <property type="project" value="UniProtKB-KW"/>
</dbReference>
<evidence type="ECO:0000256" key="12">
    <source>
        <dbReference type="ARBA" id="ARBA00023136"/>
    </source>
</evidence>
<evidence type="ECO:0000256" key="14">
    <source>
        <dbReference type="SAM" id="Phobius"/>
    </source>
</evidence>
<evidence type="ECO:0000256" key="11">
    <source>
        <dbReference type="ARBA" id="ARBA00023134"/>
    </source>
</evidence>
<name>K9ZM40_ANACC</name>
<keyword evidence="7" id="KW-0378">Hydrolase</keyword>
<dbReference type="KEGG" id="acy:Anacy_4963"/>
<evidence type="ECO:0000256" key="6">
    <source>
        <dbReference type="ARBA" id="ARBA00022741"/>
    </source>
</evidence>
<organism evidence="16 17">
    <name type="scientific">Anabaena cylindrica (strain ATCC 27899 / PCC 7122)</name>
    <dbReference type="NCBI Taxonomy" id="272123"/>
    <lineage>
        <taxon>Bacteria</taxon>
        <taxon>Bacillati</taxon>
        <taxon>Cyanobacteriota</taxon>
        <taxon>Cyanophyceae</taxon>
        <taxon>Nostocales</taxon>
        <taxon>Nostocaceae</taxon>
        <taxon>Anabaena</taxon>
    </lineage>
</organism>
<dbReference type="GO" id="GO:0016020">
    <property type="term" value="C:membrane"/>
    <property type="evidence" value="ECO:0007669"/>
    <property type="project" value="UniProtKB-SubCell"/>
</dbReference>
<evidence type="ECO:0000256" key="7">
    <source>
        <dbReference type="ARBA" id="ARBA00022801"/>
    </source>
</evidence>
<comment type="cofactor">
    <cofactor evidence="1">
        <name>Mg(2+)</name>
        <dbReference type="ChEBI" id="CHEBI:18420"/>
    </cofactor>
</comment>
<evidence type="ECO:0000256" key="8">
    <source>
        <dbReference type="ARBA" id="ARBA00022842"/>
    </source>
</evidence>
<keyword evidence="13" id="KW-0175">Coiled coil</keyword>
<dbReference type="SUPFAM" id="SSF52540">
    <property type="entry name" value="P-loop containing nucleoside triphosphate hydrolases"/>
    <property type="match status" value="1"/>
</dbReference>
<accession>K9ZM40</accession>
<reference evidence="17" key="1">
    <citation type="journal article" date="2013" name="Proc. Natl. Acad. Sci. U.S.A.">
        <title>Improving the coverage of the cyanobacterial phylum using diversity-driven genome sequencing.</title>
        <authorList>
            <person name="Shih P.M."/>
            <person name="Wu D."/>
            <person name="Latifi A."/>
            <person name="Axen S.D."/>
            <person name="Fewer D.P."/>
            <person name="Talla E."/>
            <person name="Calteau A."/>
            <person name="Cai F."/>
            <person name="Tandeau de Marsac N."/>
            <person name="Rippka R."/>
            <person name="Herdman M."/>
            <person name="Sivonen K."/>
            <person name="Coursin T."/>
            <person name="Laurent T."/>
            <person name="Goodwin L."/>
            <person name="Nolan M."/>
            <person name="Davenport K.W."/>
            <person name="Han C.S."/>
            <person name="Rubin E.M."/>
            <person name="Eisen J.A."/>
            <person name="Woyke T."/>
            <person name="Gugger M."/>
            <person name="Kerfeld C.A."/>
        </authorList>
    </citation>
    <scope>NUCLEOTIDE SEQUENCE [LARGE SCALE GENOMIC DNA]</scope>
    <source>
        <strain evidence="17">ATCC 27899 / PCC 7122</strain>
    </source>
</reference>
<dbReference type="OrthoDB" id="9255830at2"/>